<gene>
    <name evidence="1" type="ORF">P8828_15200</name>
</gene>
<organism evidence="1 2">
    <name type="scientific">Bacillus glycinifermentans</name>
    <dbReference type="NCBI Taxonomy" id="1664069"/>
    <lineage>
        <taxon>Bacteria</taxon>
        <taxon>Bacillati</taxon>
        <taxon>Bacillota</taxon>
        <taxon>Bacilli</taxon>
        <taxon>Bacillales</taxon>
        <taxon>Bacillaceae</taxon>
        <taxon>Bacillus</taxon>
    </lineage>
</organism>
<comment type="caution">
    <text evidence="1">The sequence shown here is derived from an EMBL/GenBank/DDBJ whole genome shotgun (WGS) entry which is preliminary data.</text>
</comment>
<name>A0ABU6H572_9BACI</name>
<accession>A0ABU6H572</accession>
<proteinExistence type="predicted"/>
<evidence type="ECO:0000313" key="2">
    <source>
        <dbReference type="Proteomes" id="UP001341297"/>
    </source>
</evidence>
<dbReference type="RefSeq" id="WP_082142394.1">
    <property type="nucleotide sequence ID" value="NZ_CP023481.1"/>
</dbReference>
<dbReference type="EMBL" id="JARRTL010000014">
    <property type="protein sequence ID" value="MEC0486151.1"/>
    <property type="molecule type" value="Genomic_DNA"/>
</dbReference>
<evidence type="ECO:0000313" key="1">
    <source>
        <dbReference type="EMBL" id="MEC0486151.1"/>
    </source>
</evidence>
<sequence>MNLNQIKGNYNAIFGLGHLCLTGLQLRKNNLRPFAGPLDWVGTPYLSDLTRMLKDRFSHFLEPHNLRVTGYSTGVDTPDRYILVRDDYYCVDSAHDFKADKNSMEDLVTYPEVKAKFNRRINRFLDKMETADRILFVRTSGTFKEAQELESVLSDLVKNDFSVLLINHTKVNGLVEQNWPLQRVCAVELPDKEIWVTNDHLWRQMFNGIRYVPSQPSLGAGANMNMFQQGNLSNANAFQQGFPSNANAFQQGIPSNVNAFQQGNLRNANTFQQGNLGGNNF</sequence>
<dbReference type="InterPro" id="IPR014903">
    <property type="entry name" value="DUF1796"/>
</dbReference>
<dbReference type="Pfam" id="PF08795">
    <property type="entry name" value="DUF1796"/>
    <property type="match status" value="1"/>
</dbReference>
<protein>
    <submittedName>
        <fullName evidence="1">DUF1796 family putative cysteine peptidase</fullName>
    </submittedName>
</protein>
<keyword evidence="2" id="KW-1185">Reference proteome</keyword>
<reference evidence="1 2" key="1">
    <citation type="submission" date="2023-03" db="EMBL/GenBank/DDBJ databases">
        <title>Agriculturally important microbes genome sequencing.</title>
        <authorList>
            <person name="Dunlap C."/>
        </authorList>
    </citation>
    <scope>NUCLEOTIDE SEQUENCE [LARGE SCALE GENOMIC DNA]</scope>
    <source>
        <strain evidence="1 2">CBP-3203</strain>
    </source>
</reference>
<dbReference type="Proteomes" id="UP001341297">
    <property type="component" value="Unassembled WGS sequence"/>
</dbReference>